<reference evidence="1" key="1">
    <citation type="submission" date="2023-09" db="UniProtKB">
        <authorList>
            <consortium name="Ensembl"/>
        </authorList>
    </citation>
    <scope>IDENTIFICATION</scope>
</reference>
<protein>
    <recommendedName>
        <fullName evidence="2">Protein kinase domain-containing protein</fullName>
    </recommendedName>
</protein>
<proteinExistence type="predicted"/>
<evidence type="ECO:0000313" key="1">
    <source>
        <dbReference type="Ensembl" id="ENSSPAP00000002820.1"/>
    </source>
</evidence>
<evidence type="ECO:0008006" key="2">
    <source>
        <dbReference type="Google" id="ProtNLM"/>
    </source>
</evidence>
<organism evidence="1">
    <name type="scientific">Stegastes partitus</name>
    <name type="common">bicolor damselfish</name>
    <dbReference type="NCBI Taxonomy" id="144197"/>
    <lineage>
        <taxon>Eukaryota</taxon>
        <taxon>Metazoa</taxon>
        <taxon>Chordata</taxon>
        <taxon>Craniata</taxon>
        <taxon>Vertebrata</taxon>
        <taxon>Euteleostomi</taxon>
        <taxon>Actinopterygii</taxon>
        <taxon>Neopterygii</taxon>
        <taxon>Teleostei</taxon>
        <taxon>Neoteleostei</taxon>
        <taxon>Acanthomorphata</taxon>
        <taxon>Ovalentaria</taxon>
        <taxon>Pomacentridae</taxon>
        <taxon>Stegastes</taxon>
    </lineage>
</organism>
<dbReference type="STRING" id="144197.ENSSPAP00000002820"/>
<dbReference type="Ensembl" id="ENSSPAT00000002863.1">
    <property type="protein sequence ID" value="ENSSPAP00000002820.1"/>
    <property type="gene ID" value="ENSSPAG00000002168.1"/>
</dbReference>
<dbReference type="Gene3D" id="1.10.510.10">
    <property type="entry name" value="Transferase(Phosphotransferase) domain 1"/>
    <property type="match status" value="1"/>
</dbReference>
<name>A0A3B4Z2C5_9TELE</name>
<dbReference type="GeneTree" id="ENSGT00940000179153"/>
<accession>A0A3B4Z2C5</accession>
<dbReference type="AlphaFoldDB" id="A0A3B4Z2C5"/>
<sequence length="45" mass="5252">MNRVPLQQPQSCGPWELKERLGTGGFGNVTRWQNKVHRAHILFTY</sequence>